<evidence type="ECO:0000313" key="2">
    <source>
        <dbReference type="Proteomes" id="UP000236488"/>
    </source>
</evidence>
<evidence type="ECO:0000313" key="1">
    <source>
        <dbReference type="EMBL" id="PNV66002.1"/>
    </source>
</evidence>
<accession>A0A2K2U6Y6</accession>
<name>A0A2K2U6Y6_9ACTN</name>
<dbReference type="EMBL" id="PPEL01000010">
    <property type="protein sequence ID" value="PNV66002.1"/>
    <property type="molecule type" value="Genomic_DNA"/>
</dbReference>
<comment type="caution">
    <text evidence="1">The sequence shown here is derived from an EMBL/GenBank/DDBJ whole genome shotgun (WGS) entry which is preliminary data.</text>
</comment>
<dbReference type="Proteomes" id="UP000236488">
    <property type="component" value="Unassembled WGS sequence"/>
</dbReference>
<organism evidence="1 2">
    <name type="scientific">Rubneribacter badeniensis</name>
    <dbReference type="NCBI Taxonomy" id="2070688"/>
    <lineage>
        <taxon>Bacteria</taxon>
        <taxon>Bacillati</taxon>
        <taxon>Actinomycetota</taxon>
        <taxon>Coriobacteriia</taxon>
        <taxon>Eggerthellales</taxon>
        <taxon>Eggerthellaceae</taxon>
        <taxon>Rubneribacter</taxon>
    </lineage>
</organism>
<protein>
    <submittedName>
        <fullName evidence="1">DUF2804 domain-containing protein</fullName>
    </submittedName>
</protein>
<dbReference type="AlphaFoldDB" id="A0A2K2U6Y6"/>
<proteinExistence type="predicted"/>
<sequence>MPTSGREVERAQPRCACAARDEGRGSVSGFEARLTPGPLHRLDGLLAESGWATSPVRAYERDRLKVPKRWIREWDRYLVHDDEFVVILSVADLGHVGFASASVVDFSQAASHTASVVVPFPLGRFGLPASSDAGATSFESGRTSFLFEVGDGFRRLKVRFTSFDGNDDLAFEAVLDEEPRDSAVVSTLTGEDSLAFRYSRKTFAMRVRGSLKKGLLVHGFCPDNSFGALDWGRGAWSRWGDWRWAAAQGWQEGRRFGLSLGCGPGGASAVSESAAFVDGAAHRLSGVDFAIPERTGGARARRLSDRYQLMRPWRLGDAEGRLDLVFTPLLDCAGHAGFDPLGVDRCQAFGRFDGSVALDDGERFSVEALLGFAEVARAAR</sequence>
<dbReference type="PANTHER" id="PTHR35868">
    <property type="entry name" value="DUF2804 DOMAIN-CONTAINING PROTEIN-RELATED"/>
    <property type="match status" value="1"/>
</dbReference>
<gene>
    <name evidence="1" type="ORF">C2L80_03375</name>
</gene>
<reference evidence="1 2" key="1">
    <citation type="journal article" date="2018" name="Int. J. Syst. Evol. Microbiol.">
        <title>Rubneribacter badeniensis gen. nov., sp. nov. and Enteroscipio rubneri gen. nov., sp. nov., new members of the Eggerthellaceae isolated from human faeces.</title>
        <authorList>
            <person name="Danylec N."/>
            <person name="Gobl A."/>
            <person name="Stoll D.A."/>
            <person name="Hetzer B."/>
            <person name="Kulling S.E."/>
            <person name="Huch M."/>
        </authorList>
    </citation>
    <scope>NUCLEOTIDE SEQUENCE [LARGE SCALE GENOMIC DNA]</scope>
    <source>
        <strain evidence="1 2">ResAG-85</strain>
    </source>
</reference>
<dbReference type="PANTHER" id="PTHR35868:SF3">
    <property type="entry name" value="DUF2804 DOMAIN-CONTAINING PROTEIN"/>
    <property type="match status" value="1"/>
</dbReference>
<dbReference type="Pfam" id="PF10974">
    <property type="entry name" value="DUF2804"/>
    <property type="match status" value="1"/>
</dbReference>
<dbReference type="InterPro" id="IPR021243">
    <property type="entry name" value="DUF2804"/>
</dbReference>
<keyword evidence="2" id="KW-1185">Reference proteome</keyword>